<reference evidence="1 2" key="2">
    <citation type="journal article" date="2011" name="J. Bacteriol.">
        <title>Complete genome sequence of a carbon monoxide-utilizing acetogen, Eubacterium limosum KIST612.</title>
        <authorList>
            <person name="Roh H."/>
            <person name="Ko H.J."/>
            <person name="Kim D."/>
            <person name="Choi D.G."/>
            <person name="Park S."/>
            <person name="Kim S."/>
            <person name="Chang I.S."/>
            <person name="Choi I.G."/>
        </authorList>
    </citation>
    <scope>NUCLEOTIDE SEQUENCE [LARGE SCALE GENOMIC DNA]</scope>
    <source>
        <strain evidence="1 2">KIST612</strain>
    </source>
</reference>
<protein>
    <submittedName>
        <fullName evidence="1">Uncharacterized protein</fullName>
    </submittedName>
</protein>
<evidence type="ECO:0000313" key="2">
    <source>
        <dbReference type="Proteomes" id="UP000006873"/>
    </source>
</evidence>
<gene>
    <name evidence="1" type="ordered locus">ELI_3411</name>
</gene>
<dbReference type="HOGENOM" id="CLU_3289846_0_0_9"/>
<dbReference type="RefSeq" id="WP_013381680.1">
    <property type="nucleotide sequence ID" value="NZ_CP132136.1"/>
</dbReference>
<dbReference type="AlphaFoldDB" id="E3GFN6"/>
<dbReference type="Proteomes" id="UP000006873">
    <property type="component" value="Chromosome"/>
</dbReference>
<dbReference type="EMBL" id="CP002273">
    <property type="protein sequence ID" value="ADO38370.1"/>
    <property type="molecule type" value="Genomic_DNA"/>
</dbReference>
<keyword evidence="2" id="KW-1185">Reference proteome</keyword>
<name>E3GFN6_9FIRM</name>
<organism evidence="1 2">
    <name type="scientific">Eubacterium callanderi</name>
    <dbReference type="NCBI Taxonomy" id="53442"/>
    <lineage>
        <taxon>Bacteria</taxon>
        <taxon>Bacillati</taxon>
        <taxon>Bacillota</taxon>
        <taxon>Clostridia</taxon>
        <taxon>Eubacteriales</taxon>
        <taxon>Eubacteriaceae</taxon>
        <taxon>Eubacterium</taxon>
    </lineage>
</organism>
<dbReference type="KEGG" id="elm:ELI_3411"/>
<proteinExistence type="predicted"/>
<sequence>MADPPGNSSKDERANLKDIPTFLAENNEINAEIAIVLLEN</sequence>
<reference key="1">
    <citation type="submission" date="2010-09" db="EMBL/GenBank/DDBJ databases">
        <authorList>
            <person name="Roh H."/>
            <person name="Ko H.-J."/>
            <person name="Kim D."/>
            <person name="Choi D.G."/>
            <person name="Park S."/>
            <person name="Kim S."/>
            <person name="Kim K.H."/>
            <person name="Chang I.S."/>
            <person name="Choi I.-G."/>
        </authorList>
    </citation>
    <scope>NUCLEOTIDE SEQUENCE</scope>
    <source>
        <strain>KIST612</strain>
    </source>
</reference>
<evidence type="ECO:0000313" key="1">
    <source>
        <dbReference type="EMBL" id="ADO38370.1"/>
    </source>
</evidence>
<accession>E3GFN6</accession>